<accession>A0ABX0LJ51</accession>
<sequence length="92" mass="9687">MPINFAVRVAQKVAAGDLTSTIDGHDDDETGRLMLAPHHMNDSLFNIVGQVRADAASITAASGDLAGGNLDLSAPTERQIGALVETACRWKK</sequence>
<dbReference type="InterPro" id="IPR003660">
    <property type="entry name" value="HAMP_dom"/>
</dbReference>
<dbReference type="CDD" id="cd06225">
    <property type="entry name" value="HAMP"/>
    <property type="match status" value="1"/>
</dbReference>
<protein>
    <recommendedName>
        <fullName evidence="3">HAMP domain-containing protein</fullName>
    </recommendedName>
</protein>
<dbReference type="EMBL" id="VUYU01000001">
    <property type="protein sequence ID" value="NHZ32297.1"/>
    <property type="molecule type" value="Genomic_DNA"/>
</dbReference>
<evidence type="ECO:0000313" key="5">
    <source>
        <dbReference type="Proteomes" id="UP000785613"/>
    </source>
</evidence>
<comment type="similarity">
    <text evidence="2">Belongs to the methyl-accepting chemotaxis (MCP) protein family.</text>
</comment>
<dbReference type="InterPro" id="IPR051310">
    <property type="entry name" value="MCP_chemotaxis"/>
</dbReference>
<evidence type="ECO:0000256" key="1">
    <source>
        <dbReference type="ARBA" id="ARBA00022481"/>
    </source>
</evidence>
<keyword evidence="1" id="KW-0488">Methylation</keyword>
<evidence type="ECO:0000256" key="2">
    <source>
        <dbReference type="ARBA" id="ARBA00029447"/>
    </source>
</evidence>
<dbReference type="Proteomes" id="UP000785613">
    <property type="component" value="Unassembled WGS sequence"/>
</dbReference>
<dbReference type="PANTHER" id="PTHR43531:SF14">
    <property type="entry name" value="METHYL-ACCEPTING CHEMOTAXIS PROTEIN I-RELATED"/>
    <property type="match status" value="1"/>
</dbReference>
<name>A0ABX0LJ51_9BURK</name>
<dbReference type="SUPFAM" id="SSF158472">
    <property type="entry name" value="HAMP domain-like"/>
    <property type="match status" value="1"/>
</dbReference>
<dbReference type="PROSITE" id="PS50885">
    <property type="entry name" value="HAMP"/>
    <property type="match status" value="1"/>
</dbReference>
<dbReference type="Pfam" id="PF00672">
    <property type="entry name" value="HAMP"/>
    <property type="match status" value="1"/>
</dbReference>
<reference evidence="4 5" key="1">
    <citation type="submission" date="2019-09" db="EMBL/GenBank/DDBJ databases">
        <title>Taxonomy of Antarctic Massilia spp.: description of Massilia rubra sp. nov., Massilia aquatica sp. nov., Massilia mucilaginosa sp. nov., Massilia frigida sp. nov. isolated from streams, lakes and regoliths.</title>
        <authorList>
            <person name="Holochova P."/>
            <person name="Sedlacek I."/>
            <person name="Kralova S."/>
            <person name="Maslanova I."/>
            <person name="Busse H.-J."/>
            <person name="Stankova E."/>
            <person name="Vrbovska V."/>
            <person name="Kovarovic V."/>
            <person name="Bartak M."/>
            <person name="Svec P."/>
            <person name="Pantucek R."/>
        </authorList>
    </citation>
    <scope>NUCLEOTIDE SEQUENCE [LARGE SCALE GENOMIC DNA]</scope>
    <source>
        <strain evidence="4 5">CCM 8692</strain>
    </source>
</reference>
<organism evidence="4 5">
    <name type="scientific">Massilia rubra</name>
    <dbReference type="NCBI Taxonomy" id="2607910"/>
    <lineage>
        <taxon>Bacteria</taxon>
        <taxon>Pseudomonadati</taxon>
        <taxon>Pseudomonadota</taxon>
        <taxon>Betaproteobacteria</taxon>
        <taxon>Burkholderiales</taxon>
        <taxon>Oxalobacteraceae</taxon>
        <taxon>Telluria group</taxon>
        <taxon>Massilia</taxon>
    </lineage>
</organism>
<gene>
    <name evidence="4" type="ORF">F0185_01645</name>
</gene>
<keyword evidence="5" id="KW-1185">Reference proteome</keyword>
<dbReference type="Gene3D" id="1.10.287.950">
    <property type="entry name" value="Methyl-accepting chemotaxis protein"/>
    <property type="match status" value="1"/>
</dbReference>
<comment type="caution">
    <text evidence="4">The sequence shown here is derived from an EMBL/GenBank/DDBJ whole genome shotgun (WGS) entry which is preliminary data.</text>
</comment>
<dbReference type="PANTHER" id="PTHR43531">
    <property type="entry name" value="PROTEIN ICFG"/>
    <property type="match status" value="1"/>
</dbReference>
<evidence type="ECO:0000259" key="3">
    <source>
        <dbReference type="PROSITE" id="PS50885"/>
    </source>
</evidence>
<proteinExistence type="inferred from homology"/>
<feature type="domain" description="HAMP" evidence="3">
    <location>
        <begin position="2"/>
        <end position="49"/>
    </location>
</feature>
<evidence type="ECO:0000313" key="4">
    <source>
        <dbReference type="EMBL" id="NHZ32297.1"/>
    </source>
</evidence>